<gene>
    <name evidence="1" type="ORF">EIP91_004094</name>
</gene>
<dbReference type="Gene3D" id="3.80.10.10">
    <property type="entry name" value="Ribonuclease Inhibitor"/>
    <property type="match status" value="1"/>
</dbReference>
<sequence>MFESYAVKLTLPNSREEIQKGISFHLSRLISLRTHLNTLSPICQLPQEVLAEIFLAYVNPSQSARIGRPPFSPPHIIHVASSPHILLSVCRYWRDLAISQPAVWANITVTTLVHTGYSHYLSMMLDRSKSAALRIFVGDQHYTFSRLDPLARRPIVNSIDILQPHLSRAVSLSICQTPEGDIEHALSAIPSSMPHLRSLEIQVRLRDIGDTQIQITIPHTAPNQFPSLTRLYLTNCCFPSKARLPRTLTALTVVYEEEDFPFGGKLLTFADLLVALRSLPSLVELELRRILPHPFDPTTQSVATPIPLPVLERLHLEDDATVVLWLLQSLDIPALTSTSLQLLGQIEQPVIPLLTSVLPIKAGQHLRRGHGAFVLSLFDTAFQAYTPRAGLTRPYKAKYWVSEYQAEFSLLLPCHGVKRRDGAFAFLSTSLLTDVLPRLWLCQATELHITAGPVVDVGYQGREWHGPRREAQWRAVLRAMPNVESVTIEAPVDIPTLLSAPSDQDGDDALGYPAPRLRKLVVEWAWLVPTMVDYQERNHLPVVSFTGWANTLKLRAAAGCANLQIEFVVDM</sequence>
<dbReference type="STRING" id="92696.A0A4R0RCI8"/>
<proteinExistence type="predicted"/>
<protein>
    <submittedName>
        <fullName evidence="1">Uncharacterized protein</fullName>
    </submittedName>
</protein>
<evidence type="ECO:0000313" key="1">
    <source>
        <dbReference type="EMBL" id="TCD64413.1"/>
    </source>
</evidence>
<dbReference type="Gene3D" id="1.20.1280.50">
    <property type="match status" value="1"/>
</dbReference>
<dbReference type="OrthoDB" id="3139399at2759"/>
<accession>A0A4R0RCI8</accession>
<reference evidence="1 2" key="1">
    <citation type="submission" date="2018-11" db="EMBL/GenBank/DDBJ databases">
        <title>Genome assembly of Steccherinum ochraceum LE-BIN_3174, the white-rot fungus of the Steccherinaceae family (The Residual Polyporoid clade, Polyporales, Basidiomycota).</title>
        <authorList>
            <person name="Fedorova T.V."/>
            <person name="Glazunova O.A."/>
            <person name="Landesman E.O."/>
            <person name="Moiseenko K.V."/>
            <person name="Psurtseva N.V."/>
            <person name="Savinova O.S."/>
            <person name="Shakhova N.V."/>
            <person name="Tyazhelova T.V."/>
            <person name="Vasina D.V."/>
        </authorList>
    </citation>
    <scope>NUCLEOTIDE SEQUENCE [LARGE SCALE GENOMIC DNA]</scope>
    <source>
        <strain evidence="1 2">LE-BIN_3174</strain>
    </source>
</reference>
<dbReference type="EMBL" id="RWJN01000237">
    <property type="protein sequence ID" value="TCD64413.1"/>
    <property type="molecule type" value="Genomic_DNA"/>
</dbReference>
<dbReference type="InterPro" id="IPR032675">
    <property type="entry name" value="LRR_dom_sf"/>
</dbReference>
<dbReference type="Proteomes" id="UP000292702">
    <property type="component" value="Unassembled WGS sequence"/>
</dbReference>
<organism evidence="1 2">
    <name type="scientific">Steccherinum ochraceum</name>
    <dbReference type="NCBI Taxonomy" id="92696"/>
    <lineage>
        <taxon>Eukaryota</taxon>
        <taxon>Fungi</taxon>
        <taxon>Dikarya</taxon>
        <taxon>Basidiomycota</taxon>
        <taxon>Agaricomycotina</taxon>
        <taxon>Agaricomycetes</taxon>
        <taxon>Polyporales</taxon>
        <taxon>Steccherinaceae</taxon>
        <taxon>Steccherinum</taxon>
    </lineage>
</organism>
<dbReference type="AlphaFoldDB" id="A0A4R0RCI8"/>
<evidence type="ECO:0000313" key="2">
    <source>
        <dbReference type="Proteomes" id="UP000292702"/>
    </source>
</evidence>
<dbReference type="SUPFAM" id="SSF52047">
    <property type="entry name" value="RNI-like"/>
    <property type="match status" value="1"/>
</dbReference>
<keyword evidence="2" id="KW-1185">Reference proteome</keyword>
<name>A0A4R0RCI8_9APHY</name>
<comment type="caution">
    <text evidence="1">The sequence shown here is derived from an EMBL/GenBank/DDBJ whole genome shotgun (WGS) entry which is preliminary data.</text>
</comment>